<dbReference type="Gene3D" id="2.40.70.10">
    <property type="entry name" value="Acid Proteases"/>
    <property type="match status" value="1"/>
</dbReference>
<dbReference type="EMBL" id="CM017641">
    <property type="protein sequence ID" value="TYJ30334.1"/>
    <property type="molecule type" value="Genomic_DNA"/>
</dbReference>
<proteinExistence type="predicted"/>
<dbReference type="CDD" id="cd00303">
    <property type="entry name" value="retropepsin_like"/>
    <property type="match status" value="1"/>
</dbReference>
<dbReference type="Proteomes" id="UP000323597">
    <property type="component" value="Chromosome A06"/>
</dbReference>
<dbReference type="PANTHER" id="PTHR33067:SF35">
    <property type="entry name" value="ASPARTIC PEPTIDASE DDI1-TYPE DOMAIN-CONTAINING PROTEIN"/>
    <property type="match status" value="1"/>
</dbReference>
<dbReference type="InterPro" id="IPR021109">
    <property type="entry name" value="Peptidase_aspartic_dom_sf"/>
</dbReference>
<evidence type="ECO:0000313" key="1">
    <source>
        <dbReference type="EMBL" id="TYJ30334.1"/>
    </source>
</evidence>
<evidence type="ECO:0000313" key="2">
    <source>
        <dbReference type="Proteomes" id="UP000323597"/>
    </source>
</evidence>
<keyword evidence="2" id="KW-1185">Reference proteome</keyword>
<dbReference type="Pfam" id="PF13650">
    <property type="entry name" value="Asp_protease_2"/>
    <property type="match status" value="1"/>
</dbReference>
<accession>A0A5D2YWP4</accession>
<name>A0A5D2YWP4_GOSMU</name>
<protein>
    <recommendedName>
        <fullName evidence="3">Retrotransposon gag domain-containing protein</fullName>
    </recommendedName>
</protein>
<organism evidence="1 2">
    <name type="scientific">Gossypium mustelinum</name>
    <name type="common">Cotton</name>
    <name type="synonym">Gossypium caicoense</name>
    <dbReference type="NCBI Taxonomy" id="34275"/>
    <lineage>
        <taxon>Eukaryota</taxon>
        <taxon>Viridiplantae</taxon>
        <taxon>Streptophyta</taxon>
        <taxon>Embryophyta</taxon>
        <taxon>Tracheophyta</taxon>
        <taxon>Spermatophyta</taxon>
        <taxon>Magnoliopsida</taxon>
        <taxon>eudicotyledons</taxon>
        <taxon>Gunneridae</taxon>
        <taxon>Pentapetalae</taxon>
        <taxon>rosids</taxon>
        <taxon>malvids</taxon>
        <taxon>Malvales</taxon>
        <taxon>Malvaceae</taxon>
        <taxon>Malvoideae</taxon>
        <taxon>Gossypium</taxon>
    </lineage>
</organism>
<evidence type="ECO:0008006" key="3">
    <source>
        <dbReference type="Google" id="ProtNLM"/>
    </source>
</evidence>
<gene>
    <name evidence="1" type="ORF">E1A91_A06G123800v1</name>
</gene>
<reference evidence="1 2" key="1">
    <citation type="submission" date="2019-07" db="EMBL/GenBank/DDBJ databases">
        <title>WGS assembly of Gossypium mustelinum.</title>
        <authorList>
            <person name="Chen Z.J."/>
            <person name="Sreedasyam A."/>
            <person name="Ando A."/>
            <person name="Song Q."/>
            <person name="De L."/>
            <person name="Hulse-Kemp A."/>
            <person name="Ding M."/>
            <person name="Ye W."/>
            <person name="Kirkbride R."/>
            <person name="Jenkins J."/>
            <person name="Plott C."/>
            <person name="Lovell J."/>
            <person name="Lin Y.-M."/>
            <person name="Vaughn R."/>
            <person name="Liu B."/>
            <person name="Li W."/>
            <person name="Simpson S."/>
            <person name="Scheffler B."/>
            <person name="Saski C."/>
            <person name="Grover C."/>
            <person name="Hu G."/>
            <person name="Conover J."/>
            <person name="Carlson J."/>
            <person name="Shu S."/>
            <person name="Boston L."/>
            <person name="Williams M."/>
            <person name="Peterson D."/>
            <person name="Mcgee K."/>
            <person name="Jones D."/>
            <person name="Wendel J."/>
            <person name="Stelly D."/>
            <person name="Grimwood J."/>
            <person name="Schmutz J."/>
        </authorList>
    </citation>
    <scope>NUCLEOTIDE SEQUENCE [LARGE SCALE GENOMIC DNA]</scope>
    <source>
        <strain evidence="1">1408120.09</strain>
    </source>
</reference>
<dbReference type="AlphaFoldDB" id="A0A5D2YWP4"/>
<dbReference type="PANTHER" id="PTHR33067">
    <property type="entry name" value="RNA-DIRECTED DNA POLYMERASE-RELATED"/>
    <property type="match status" value="1"/>
</dbReference>
<sequence length="477" mass="53157">MAENQENPLPPAIAVNQNPAPCTMYDYAKPNLTGTETSIVRPAIFVQFDGFQDEDPNTHLANFLEFCNTFKINGAFDDAICLRLFPFSLRNKAKYLNPLTRQMIGATVGGTINNKTPEVAYEFIEEMSLNNYQWHVMRTKPTKVAGVFNLDAVTILSNQVEVLNIKIDGLCSSDQVHPVMRPQHPPGFQQPPYQQKKKPNLEEMLTKFISVPETHFQNTETALMNQQASIQGLETQIGQLAKLISERAQGSLPNNTESNPREQEIEINKGKCENKLPNKLKDPGSFTIPYLIGSLDVNNALADLGASINVMPYKMFKQLGLGKPKQTRMSIQLADKTIRFPRGIIEDVLIKIDKFIFPVDFIVLDIKEDSNTPLILGRPFLVIAKTIIDVGIGELTLRVGDETITLQAHNSGNTSEIEALEYRFTTQTRPSTQACLRPCGNRAKIFPSTGYDKLPRPCDMAVGEPAKTTRACDMSVP</sequence>